<dbReference type="PROSITE" id="PS00551">
    <property type="entry name" value="MOLYBDOPTERIN_PROK_1"/>
    <property type="match status" value="1"/>
</dbReference>
<dbReference type="EMBL" id="AMCZ02000022">
    <property type="protein sequence ID" value="EWC40283.1"/>
    <property type="molecule type" value="Genomic_DNA"/>
</dbReference>
<dbReference type="Pfam" id="PF04879">
    <property type="entry name" value="Molybdop_Fe4S4"/>
    <property type="match status" value="1"/>
</dbReference>
<evidence type="ECO:0000313" key="12">
    <source>
        <dbReference type="EMBL" id="EWC40283.1"/>
    </source>
</evidence>
<dbReference type="Pfam" id="PF04324">
    <property type="entry name" value="Fer2_BFD"/>
    <property type="match status" value="1"/>
</dbReference>
<evidence type="ECO:0000256" key="10">
    <source>
        <dbReference type="ARBA" id="ARBA00023063"/>
    </source>
</evidence>
<protein>
    <submittedName>
        <fullName evidence="12">Nitrate reductase subunit alpha</fullName>
    </submittedName>
</protein>
<dbReference type="CDD" id="cd02791">
    <property type="entry name" value="MopB_CT_Nitrate-R-NapA-like"/>
    <property type="match status" value="1"/>
</dbReference>
<name>A0A061JNS5_STUST</name>
<evidence type="ECO:0000256" key="6">
    <source>
        <dbReference type="ARBA" id="ARBA00022723"/>
    </source>
</evidence>
<dbReference type="Proteomes" id="UP000026923">
    <property type="component" value="Unassembled WGS sequence"/>
</dbReference>
<keyword evidence="8" id="KW-0408">Iron</keyword>
<proteinExistence type="inferred from homology"/>
<accession>A0A061JNS5</accession>
<dbReference type="SUPFAM" id="SSF53706">
    <property type="entry name" value="Formate dehydrogenase/DMSO reductase, domains 1-3"/>
    <property type="match status" value="1"/>
</dbReference>
<dbReference type="GO" id="GO:0016491">
    <property type="term" value="F:oxidoreductase activity"/>
    <property type="evidence" value="ECO:0007669"/>
    <property type="project" value="UniProtKB-KW"/>
</dbReference>
<sequence>MRMTTASTCCYCGVGCGVLIEHDGERILDVAGDPSHPANHGKLCSKGSTLHLTGDLDARALYPELRLGKGLARTRTDWDSALEHAANVFAETIREHGPDSVAFYVSGQLLTEDYYAFNKLARALVGTNNLDSNSRLCMSSAVVGYKRSLGADAPPCSYEDIEQADCLLIAGSNMAYAHPVLFRRLEEAKAKRPEMTIIVVDPRRTDTSELADLHLPILPGTDVALFHGLLHILMWEGWIDRRFIEAHTEGFDALKSLVRDYTPAMVADLCGISVDDLQTCARLIGKPRASRSVASEGAARRKTVRERSLHAVNEHPEPVFNAAAPSAAAPAHPGAPAFLSLWCMGLNQSTAGSAKNSALINLHLATGQIGKPGAGPFSLTGQPNAMGGRETGSLSNLLPGHRDAADAEHRAEVADYWGVGQLPERPGLSAIELFEAVRAGKIKALWIACTNPAQSLPDQQKVHQALAACPFVVVQEAFFTTETCRHADLLLPAASWGEKEGTVTNSERRISHVRRAVPAPGEARADWAITCDFARRLERRLRPDEPSLFAFENAEALFEEYKPLTNGRDLDYSGLSYALIDTLGPQQWPFPSGSQQGTARLYGDGVFPTANGRARFIAEHYQAPKEKREARYPLTLNTGRLRDQWHGMSRTGTAARLFGHVEEALLCMNAEDMRSRRLLDGQLVKVTSRRGSLILPVQKDDSLRTGQTFLPMHWGDRFLKGLGSNVLTLASVDPLSKQPELKHAGIEVEQVQLPWQLFALVEGDVQRRFEVLRPLFETFDYASFSLGGRERSALLIRAAREAAPTAAELDAIDRLLGLDDGPVMAYDDPRRAVGKRVRIEESRIVALRLAGETAARQWLRGLWESGSADAELRRWLLAPLSAPPGGATISTDRTLCNCMNVSQSKIRAGIERGLDLAGLTQELGCGTSCGSCVPEIKRLLASQPERVHP</sequence>
<keyword evidence="5" id="KW-0500">Molybdenum</keyword>
<organism evidence="12 13">
    <name type="scientific">Stutzerimonas stutzeri KOS6</name>
    <dbReference type="NCBI Taxonomy" id="1218352"/>
    <lineage>
        <taxon>Bacteria</taxon>
        <taxon>Pseudomonadati</taxon>
        <taxon>Pseudomonadota</taxon>
        <taxon>Gammaproteobacteria</taxon>
        <taxon>Pseudomonadales</taxon>
        <taxon>Pseudomonadaceae</taxon>
        <taxon>Stutzerimonas</taxon>
    </lineage>
</organism>
<dbReference type="InterPro" id="IPR006963">
    <property type="entry name" value="Mopterin_OxRdtase_4Fe-4S_dom"/>
</dbReference>
<dbReference type="eggNOG" id="COG0243">
    <property type="taxonomic scope" value="Bacteria"/>
</dbReference>
<dbReference type="PROSITE" id="PS51669">
    <property type="entry name" value="4FE4S_MOW_BIS_MGD"/>
    <property type="match status" value="1"/>
</dbReference>
<dbReference type="InterPro" id="IPR027467">
    <property type="entry name" value="MopterinOxRdtase_cofactor_BS"/>
</dbReference>
<dbReference type="GO" id="GO:0043546">
    <property type="term" value="F:molybdopterin cofactor binding"/>
    <property type="evidence" value="ECO:0007669"/>
    <property type="project" value="InterPro"/>
</dbReference>
<feature type="domain" description="4Fe-4S Mo/W bis-MGD-type" evidence="11">
    <location>
        <begin position="2"/>
        <end position="58"/>
    </location>
</feature>
<dbReference type="GO" id="GO:1990204">
    <property type="term" value="C:oxidoreductase complex"/>
    <property type="evidence" value="ECO:0007669"/>
    <property type="project" value="UniProtKB-ARBA"/>
</dbReference>
<dbReference type="Pfam" id="PF00384">
    <property type="entry name" value="Molybdopterin"/>
    <property type="match status" value="1"/>
</dbReference>
<dbReference type="GO" id="GO:0042128">
    <property type="term" value="P:nitrate assimilation"/>
    <property type="evidence" value="ECO:0007669"/>
    <property type="project" value="UniProtKB-KW"/>
</dbReference>
<dbReference type="OrthoDB" id="9816402at2"/>
<keyword evidence="7" id="KW-0560">Oxidoreductase</keyword>
<dbReference type="Gene3D" id="1.10.10.1100">
    <property type="entry name" value="BFD-like [2Fe-2S]-binding domain"/>
    <property type="match status" value="1"/>
</dbReference>
<dbReference type="Gene3D" id="3.40.50.740">
    <property type="match status" value="1"/>
</dbReference>
<evidence type="ECO:0000256" key="9">
    <source>
        <dbReference type="ARBA" id="ARBA00023014"/>
    </source>
</evidence>
<dbReference type="Gene3D" id="2.40.40.20">
    <property type="match status" value="1"/>
</dbReference>
<reference evidence="12 13" key="1">
    <citation type="journal article" date="2013" name="Genome Announc.">
        <title>Draft Genome of the Nitrogen-Fixing Bacterium Pseudomonas stutzeri Strain KOS6 Isolated from Industrial Hydrocarbon Sludge.</title>
        <authorList>
            <person name="Grigoryeva T.V."/>
            <person name="Laikov A.V."/>
            <person name="Naumova R.P."/>
            <person name="Manolov A.I."/>
            <person name="Larin A.K."/>
            <person name="Karpova I.Y."/>
            <person name="Semashko T.A."/>
            <person name="Alexeev D.G."/>
            <person name="Kostryukova E.S."/>
            <person name="Muller R."/>
            <person name="Govorun V.M."/>
        </authorList>
    </citation>
    <scope>NUCLEOTIDE SEQUENCE [LARGE SCALE GENOMIC DNA]</scope>
    <source>
        <strain evidence="12 13">KOS6</strain>
    </source>
</reference>
<gene>
    <name evidence="12" type="ORF">B597_015560</name>
</gene>
<dbReference type="PANTHER" id="PTHR43105">
    <property type="entry name" value="RESPIRATORY NITRATE REDUCTASE"/>
    <property type="match status" value="1"/>
</dbReference>
<evidence type="ECO:0000256" key="2">
    <source>
        <dbReference type="ARBA" id="ARBA00001966"/>
    </source>
</evidence>
<dbReference type="Pfam" id="PF01568">
    <property type="entry name" value="Molydop_binding"/>
    <property type="match status" value="1"/>
</dbReference>
<dbReference type="InterPro" id="IPR006655">
    <property type="entry name" value="Mopterin_OxRdtase_prok_CS"/>
</dbReference>
<keyword evidence="9" id="KW-0411">Iron-sulfur</keyword>
<dbReference type="HOGENOM" id="CLU_000422_13_1_6"/>
<comment type="caution">
    <text evidence="12">The sequence shown here is derived from an EMBL/GenBank/DDBJ whole genome shotgun (WGS) entry which is preliminary data.</text>
</comment>
<dbReference type="InterPro" id="IPR006657">
    <property type="entry name" value="MoPterin_dinucl-bd_dom"/>
</dbReference>
<dbReference type="InterPro" id="IPR041957">
    <property type="entry name" value="CT_Nitrate-R-NapA-like"/>
</dbReference>
<evidence type="ECO:0000256" key="5">
    <source>
        <dbReference type="ARBA" id="ARBA00022505"/>
    </source>
</evidence>
<evidence type="ECO:0000256" key="3">
    <source>
        <dbReference type="ARBA" id="ARBA00008747"/>
    </source>
</evidence>
<dbReference type="AlphaFoldDB" id="A0A061JNS5"/>
<evidence type="ECO:0000256" key="4">
    <source>
        <dbReference type="ARBA" id="ARBA00022485"/>
    </source>
</evidence>
<evidence type="ECO:0000256" key="7">
    <source>
        <dbReference type="ARBA" id="ARBA00023002"/>
    </source>
</evidence>
<dbReference type="InterPro" id="IPR050123">
    <property type="entry name" value="Prok_molybdopt-oxidoreductase"/>
</dbReference>
<evidence type="ECO:0000259" key="11">
    <source>
        <dbReference type="PROSITE" id="PS51669"/>
    </source>
</evidence>
<dbReference type="RefSeq" id="WP_024162567.1">
    <property type="nucleotide sequence ID" value="NZ_KK020679.1"/>
</dbReference>
<dbReference type="GO" id="GO:0045333">
    <property type="term" value="P:cellular respiration"/>
    <property type="evidence" value="ECO:0007669"/>
    <property type="project" value="UniProtKB-ARBA"/>
</dbReference>
<dbReference type="Gene3D" id="3.30.200.210">
    <property type="match status" value="1"/>
</dbReference>
<dbReference type="GO" id="GO:0051539">
    <property type="term" value="F:4 iron, 4 sulfur cluster binding"/>
    <property type="evidence" value="ECO:0007669"/>
    <property type="project" value="UniProtKB-KW"/>
</dbReference>
<dbReference type="SMART" id="SM00926">
    <property type="entry name" value="Molybdop_Fe4S4"/>
    <property type="match status" value="1"/>
</dbReference>
<dbReference type="GO" id="GO:0046872">
    <property type="term" value="F:metal ion binding"/>
    <property type="evidence" value="ECO:0007669"/>
    <property type="project" value="UniProtKB-KW"/>
</dbReference>
<evidence type="ECO:0000256" key="1">
    <source>
        <dbReference type="ARBA" id="ARBA00001942"/>
    </source>
</evidence>
<dbReference type="PANTHER" id="PTHR43105:SF9">
    <property type="entry name" value="NADPH-FE(3+) OXIDOREDUCTASE SUBUNIT ALPHA"/>
    <property type="match status" value="1"/>
</dbReference>
<dbReference type="InterPro" id="IPR041854">
    <property type="entry name" value="BFD-like_2Fe2S-bd_dom_sf"/>
</dbReference>
<evidence type="ECO:0000256" key="8">
    <source>
        <dbReference type="ARBA" id="ARBA00023004"/>
    </source>
</evidence>
<keyword evidence="4" id="KW-0004">4Fe-4S</keyword>
<dbReference type="PROSITE" id="PS00490">
    <property type="entry name" value="MOLYBDOPTERIN_PROK_2"/>
    <property type="match status" value="1"/>
</dbReference>
<keyword evidence="6" id="KW-0479">Metal-binding</keyword>
<dbReference type="SUPFAM" id="SSF50692">
    <property type="entry name" value="ADC-like"/>
    <property type="match status" value="1"/>
</dbReference>
<dbReference type="Gene3D" id="3.40.228.10">
    <property type="entry name" value="Dimethylsulfoxide Reductase, domain 2"/>
    <property type="match status" value="1"/>
</dbReference>
<comment type="cofactor">
    <cofactor evidence="2">
        <name>[4Fe-4S] cluster</name>
        <dbReference type="ChEBI" id="CHEBI:49883"/>
    </cofactor>
</comment>
<evidence type="ECO:0000313" key="13">
    <source>
        <dbReference type="Proteomes" id="UP000026923"/>
    </source>
</evidence>
<dbReference type="InterPro" id="IPR006656">
    <property type="entry name" value="Mopterin_OxRdtase"/>
</dbReference>
<dbReference type="InterPro" id="IPR007419">
    <property type="entry name" value="BFD-like_2Fe2S-bd_dom"/>
</dbReference>
<dbReference type="InterPro" id="IPR009010">
    <property type="entry name" value="Asp_de-COase-like_dom_sf"/>
</dbReference>
<comment type="similarity">
    <text evidence="3">Belongs to the prokaryotic molybdopterin-containing oxidoreductase family. NasA/NapA/NarB subfamily.</text>
</comment>
<keyword evidence="10" id="KW-0534">Nitrate assimilation</keyword>
<dbReference type="CDD" id="cd02754">
    <property type="entry name" value="MopB_Nitrate-R-NapA-like"/>
    <property type="match status" value="1"/>
</dbReference>
<comment type="cofactor">
    <cofactor evidence="1">
        <name>Mo-bis(molybdopterin guanine dinucleotide)</name>
        <dbReference type="ChEBI" id="CHEBI:60539"/>
    </cofactor>
</comment>
<dbReference type="GO" id="GO:0016020">
    <property type="term" value="C:membrane"/>
    <property type="evidence" value="ECO:0007669"/>
    <property type="project" value="TreeGrafter"/>
</dbReference>